<sequence>MRKLLVIAVLALSACASQEVSRGAVLYADYCAVCHGEQGRGDGPVGAELPLAPADLGVLSRSNEGVFPRRRVMAKVYGYPGRFEFMPEFSAVFAGPVVMWKDDTGETSETPRALLDLAGYLETIQQN</sequence>
<evidence type="ECO:0000313" key="6">
    <source>
        <dbReference type="EMBL" id="SLN53159.1"/>
    </source>
</evidence>
<dbReference type="Pfam" id="PF00034">
    <property type="entry name" value="Cytochrom_C"/>
    <property type="match status" value="1"/>
</dbReference>
<dbReference type="GO" id="GO:0020037">
    <property type="term" value="F:heme binding"/>
    <property type="evidence" value="ECO:0007669"/>
    <property type="project" value="InterPro"/>
</dbReference>
<evidence type="ECO:0000313" key="7">
    <source>
        <dbReference type="Proteomes" id="UP000193827"/>
    </source>
</evidence>
<dbReference type="InterPro" id="IPR009056">
    <property type="entry name" value="Cyt_c-like_dom"/>
</dbReference>
<reference evidence="6 7" key="1">
    <citation type="submission" date="2017-03" db="EMBL/GenBank/DDBJ databases">
        <authorList>
            <person name="Afonso C.L."/>
            <person name="Miller P.J."/>
            <person name="Scott M.A."/>
            <person name="Spackman E."/>
            <person name="Goraichik I."/>
            <person name="Dimitrov K.M."/>
            <person name="Suarez D.L."/>
            <person name="Swayne D.E."/>
        </authorList>
    </citation>
    <scope>NUCLEOTIDE SEQUENCE [LARGE SCALE GENOMIC DNA]</scope>
    <source>
        <strain evidence="6 7">CECT 8287</strain>
    </source>
</reference>
<evidence type="ECO:0000256" key="2">
    <source>
        <dbReference type="ARBA" id="ARBA00022723"/>
    </source>
</evidence>
<keyword evidence="7" id="KW-1185">Reference proteome</keyword>
<dbReference type="GO" id="GO:0046872">
    <property type="term" value="F:metal ion binding"/>
    <property type="evidence" value="ECO:0007669"/>
    <property type="project" value="UniProtKB-KW"/>
</dbReference>
<dbReference type="Gene3D" id="1.10.760.10">
    <property type="entry name" value="Cytochrome c-like domain"/>
    <property type="match status" value="1"/>
</dbReference>
<proteinExistence type="predicted"/>
<keyword evidence="3 4" id="KW-0408">Iron</keyword>
<accession>A0A1Y5T053</accession>
<evidence type="ECO:0000256" key="3">
    <source>
        <dbReference type="ARBA" id="ARBA00023004"/>
    </source>
</evidence>
<dbReference type="Proteomes" id="UP000193827">
    <property type="component" value="Unassembled WGS sequence"/>
</dbReference>
<evidence type="ECO:0000256" key="4">
    <source>
        <dbReference type="PROSITE-ProRule" id="PRU00433"/>
    </source>
</evidence>
<gene>
    <name evidence="6" type="ORF">PEL8287_02837</name>
</gene>
<dbReference type="GO" id="GO:0009055">
    <property type="term" value="F:electron transfer activity"/>
    <property type="evidence" value="ECO:0007669"/>
    <property type="project" value="InterPro"/>
</dbReference>
<keyword evidence="2 4" id="KW-0479">Metal-binding</keyword>
<dbReference type="AlphaFoldDB" id="A0A1Y5T053"/>
<feature type="domain" description="Cytochrome c" evidence="5">
    <location>
        <begin position="18"/>
        <end position="125"/>
    </location>
</feature>
<dbReference type="EMBL" id="FWFL01000007">
    <property type="protein sequence ID" value="SLN53159.1"/>
    <property type="molecule type" value="Genomic_DNA"/>
</dbReference>
<protein>
    <recommendedName>
        <fullName evidence="5">Cytochrome c domain-containing protein</fullName>
    </recommendedName>
</protein>
<organism evidence="6 7">
    <name type="scientific">Roseovarius litorisediminis</name>
    <dbReference type="NCBI Taxonomy" id="1312363"/>
    <lineage>
        <taxon>Bacteria</taxon>
        <taxon>Pseudomonadati</taxon>
        <taxon>Pseudomonadota</taxon>
        <taxon>Alphaproteobacteria</taxon>
        <taxon>Rhodobacterales</taxon>
        <taxon>Roseobacteraceae</taxon>
        <taxon>Roseovarius</taxon>
    </lineage>
</organism>
<keyword evidence="1 4" id="KW-0349">Heme</keyword>
<evidence type="ECO:0000259" key="5">
    <source>
        <dbReference type="PROSITE" id="PS51007"/>
    </source>
</evidence>
<name>A0A1Y5T053_9RHOB</name>
<dbReference type="RefSeq" id="WP_176228650.1">
    <property type="nucleotide sequence ID" value="NZ_FWFL01000007.1"/>
</dbReference>
<dbReference type="InterPro" id="IPR036909">
    <property type="entry name" value="Cyt_c-like_dom_sf"/>
</dbReference>
<dbReference type="PROSITE" id="PS51007">
    <property type="entry name" value="CYTC"/>
    <property type="match status" value="1"/>
</dbReference>
<evidence type="ECO:0000256" key="1">
    <source>
        <dbReference type="ARBA" id="ARBA00022617"/>
    </source>
</evidence>
<dbReference type="SUPFAM" id="SSF46626">
    <property type="entry name" value="Cytochrome c"/>
    <property type="match status" value="1"/>
</dbReference>
<dbReference type="PROSITE" id="PS51257">
    <property type="entry name" value="PROKAR_LIPOPROTEIN"/>
    <property type="match status" value="1"/>
</dbReference>